<evidence type="ECO:0000313" key="3">
    <source>
        <dbReference type="Proteomes" id="UP000241587"/>
    </source>
</evidence>
<feature type="region of interest" description="Disordered" evidence="1">
    <location>
        <begin position="1"/>
        <end position="63"/>
    </location>
</feature>
<dbReference type="OMA" id="ECMIFIA"/>
<accession>A0A2T4GKZ2</accession>
<dbReference type="EMBL" id="PVEM01000012">
    <property type="protein sequence ID" value="PTD04242.1"/>
    <property type="molecule type" value="Genomic_DNA"/>
</dbReference>
<name>A0A2T4GKZ2_FUSCU</name>
<gene>
    <name evidence="2" type="ORF">FCULG_00000196</name>
</gene>
<evidence type="ECO:0000256" key="1">
    <source>
        <dbReference type="SAM" id="MobiDB-lite"/>
    </source>
</evidence>
<dbReference type="Proteomes" id="UP000241587">
    <property type="component" value="Unassembled WGS sequence"/>
</dbReference>
<proteinExistence type="predicted"/>
<feature type="compositionally biased region" description="Low complexity" evidence="1">
    <location>
        <begin position="9"/>
        <end position="20"/>
    </location>
</feature>
<organism evidence="2 3">
    <name type="scientific">Fusarium culmorum</name>
    <dbReference type="NCBI Taxonomy" id="5516"/>
    <lineage>
        <taxon>Eukaryota</taxon>
        <taxon>Fungi</taxon>
        <taxon>Dikarya</taxon>
        <taxon>Ascomycota</taxon>
        <taxon>Pezizomycotina</taxon>
        <taxon>Sordariomycetes</taxon>
        <taxon>Hypocreomycetidae</taxon>
        <taxon>Hypocreales</taxon>
        <taxon>Nectriaceae</taxon>
        <taxon>Fusarium</taxon>
    </lineage>
</organism>
<dbReference type="AlphaFoldDB" id="A0A2T4GKZ2"/>
<reference evidence="2 3" key="1">
    <citation type="submission" date="2018-02" db="EMBL/GenBank/DDBJ databases">
        <title>Fusarium culmorum secondary metabolites in fungal-bacterial-plant interactions.</title>
        <authorList>
            <person name="Schmidt R."/>
        </authorList>
    </citation>
    <scope>NUCLEOTIDE SEQUENCE [LARGE SCALE GENOMIC DNA]</scope>
    <source>
        <strain evidence="2 3">PV</strain>
    </source>
</reference>
<comment type="caution">
    <text evidence="2">The sequence shown here is derived from an EMBL/GenBank/DDBJ whole genome shotgun (WGS) entry which is preliminary data.</text>
</comment>
<sequence length="108" mass="11455">MSAPYDPNQGYYPPQQGGYPLKAATLPHSPCSTSKRHHPKKKRATAASTHVSPRSAVVGSAERPASVVLSASTAAVNHTTCISPPPNKALGDNKECMIFIALFSHYPT</sequence>
<feature type="compositionally biased region" description="Basic residues" evidence="1">
    <location>
        <begin position="34"/>
        <end position="44"/>
    </location>
</feature>
<protein>
    <submittedName>
        <fullName evidence="2">Uncharacterized protein</fullName>
    </submittedName>
</protein>
<keyword evidence="3" id="KW-1185">Reference proteome</keyword>
<evidence type="ECO:0000313" key="2">
    <source>
        <dbReference type="EMBL" id="PTD04242.1"/>
    </source>
</evidence>